<dbReference type="Pfam" id="PF06035">
    <property type="entry name" value="Peptidase_C93"/>
    <property type="match status" value="1"/>
</dbReference>
<dbReference type="PANTHER" id="PTHR39327:SF1">
    <property type="entry name" value="BLR5470 PROTEIN"/>
    <property type="match status" value="1"/>
</dbReference>
<dbReference type="AlphaFoldDB" id="A0A418YBZ3"/>
<organism evidence="1 2">
    <name type="scientific">Motilimonas pumila</name>
    <dbReference type="NCBI Taxonomy" id="2303987"/>
    <lineage>
        <taxon>Bacteria</taxon>
        <taxon>Pseudomonadati</taxon>
        <taxon>Pseudomonadota</taxon>
        <taxon>Gammaproteobacteria</taxon>
        <taxon>Alteromonadales</taxon>
        <taxon>Alteromonadales genera incertae sedis</taxon>
        <taxon>Motilimonas</taxon>
    </lineage>
</organism>
<reference evidence="1 2" key="1">
    <citation type="submission" date="2018-09" db="EMBL/GenBank/DDBJ databases">
        <authorList>
            <person name="Wang F."/>
        </authorList>
    </citation>
    <scope>NUCLEOTIDE SEQUENCE [LARGE SCALE GENOMIC DNA]</scope>
    <source>
        <strain evidence="1 2">PLHSC7-2</strain>
    </source>
</reference>
<keyword evidence="1" id="KW-0548">Nucleotidyltransferase</keyword>
<evidence type="ECO:0000313" key="1">
    <source>
        <dbReference type="EMBL" id="RJG42045.1"/>
    </source>
</evidence>
<dbReference type="InterPro" id="IPR010319">
    <property type="entry name" value="Transglutaminase-like_Cys_pept"/>
</dbReference>
<gene>
    <name evidence="1" type="ORF">D1Z90_14755</name>
</gene>
<protein>
    <submittedName>
        <fullName evidence="1">Sulfate adenylyltransferase</fullName>
    </submittedName>
</protein>
<name>A0A418YBZ3_9GAMM</name>
<dbReference type="RefSeq" id="WP_119911553.1">
    <property type="nucleotide sequence ID" value="NZ_QZCH01000021.1"/>
</dbReference>
<proteinExistence type="predicted"/>
<dbReference type="Gene3D" id="3.10.620.30">
    <property type="match status" value="1"/>
</dbReference>
<evidence type="ECO:0000313" key="2">
    <source>
        <dbReference type="Proteomes" id="UP000283255"/>
    </source>
</evidence>
<dbReference type="Proteomes" id="UP000283255">
    <property type="component" value="Unassembled WGS sequence"/>
</dbReference>
<reference evidence="1 2" key="2">
    <citation type="submission" date="2019-01" db="EMBL/GenBank/DDBJ databases">
        <title>Motilimonas pumilus sp. nov., isolated from the gut of sea cucumber (Apostichopus japonicus).</title>
        <authorList>
            <person name="Wang F.-Q."/>
            <person name="Ren L.-H."/>
            <person name="Lin Y.-W."/>
            <person name="Sun G.-H."/>
            <person name="Du Z.-J."/>
            <person name="Zhao J.-X."/>
            <person name="Liu X.-J."/>
            <person name="Liu L.-J."/>
        </authorList>
    </citation>
    <scope>NUCLEOTIDE SEQUENCE [LARGE SCALE GENOMIC DNA]</scope>
    <source>
        <strain evidence="1 2">PLHSC7-2</strain>
    </source>
</reference>
<keyword evidence="2" id="KW-1185">Reference proteome</keyword>
<keyword evidence="1" id="KW-0808">Transferase</keyword>
<accession>A0A418YBZ3</accession>
<dbReference type="OrthoDB" id="5401788at2"/>
<sequence length="233" mass="26677">MIRAKDQLVAVSAYWSLALLVCLFSGLTIAAYNQQEKAWFNAVRETYSKAQPLRRVQDWRALVNQAQALPEPEQLNVVNRFFNQLQFIPDHKLWGEEDYWATPVEFLAAGGGDCEDFSIAKYFTLLELGVPQDKLRLVYVKALELDQFHMVVAYYSEPTAMPVLLDNLDPSIKPANERPDLAPVYSFNGQHLWLMKEQGRGQKAGKASRLTRWNELRGGFESNRLNKPLLDLD</sequence>
<dbReference type="PANTHER" id="PTHR39327">
    <property type="match status" value="1"/>
</dbReference>
<comment type="caution">
    <text evidence="1">The sequence shown here is derived from an EMBL/GenBank/DDBJ whole genome shotgun (WGS) entry which is preliminary data.</text>
</comment>
<dbReference type="EMBL" id="QZCH01000021">
    <property type="protein sequence ID" value="RJG42045.1"/>
    <property type="molecule type" value="Genomic_DNA"/>
</dbReference>
<dbReference type="GO" id="GO:0016779">
    <property type="term" value="F:nucleotidyltransferase activity"/>
    <property type="evidence" value="ECO:0007669"/>
    <property type="project" value="UniProtKB-KW"/>
</dbReference>